<dbReference type="InterPro" id="IPR043130">
    <property type="entry name" value="CDP-OH_PTrfase_TM_dom"/>
</dbReference>
<sequence>MKRKFVYLKYLNIPNTITGCSLVIGFITLTLIFQQELKLALTLYAFTILLDRLDGIAARKFGMESDFGKELDSLADFFNFCIVPALIAYFLGLNSVLSVLILIAYILSGVSRLAHFNLEGMEEIEGKKYFSGIPTTLAASWFLITLSLLELFNLQHLHDVLLLFFGALAVLMIAPLQCNKNGLLVKSLYLLIPTAIVLLWLF</sequence>
<dbReference type="InterPro" id="IPR048254">
    <property type="entry name" value="CDP_ALCOHOL_P_TRANSF_CS"/>
</dbReference>
<feature type="transmembrane region" description="Helical" evidence="3">
    <location>
        <begin position="183"/>
        <end position="201"/>
    </location>
</feature>
<feature type="transmembrane region" description="Helical" evidence="3">
    <location>
        <begin position="77"/>
        <end position="108"/>
    </location>
</feature>
<dbReference type="PROSITE" id="PS51257">
    <property type="entry name" value="PROKAR_LIPOPROTEIN"/>
    <property type="match status" value="1"/>
</dbReference>
<gene>
    <name evidence="4" type="ORF">SAMN05443529_11674</name>
</gene>
<dbReference type="GO" id="GO:0016020">
    <property type="term" value="C:membrane"/>
    <property type="evidence" value="ECO:0007669"/>
    <property type="project" value="InterPro"/>
</dbReference>
<evidence type="ECO:0000256" key="3">
    <source>
        <dbReference type="SAM" id="Phobius"/>
    </source>
</evidence>
<evidence type="ECO:0000256" key="2">
    <source>
        <dbReference type="RuleBase" id="RU003750"/>
    </source>
</evidence>
<comment type="similarity">
    <text evidence="2">Belongs to the CDP-alcohol phosphatidyltransferase class-I family.</text>
</comment>
<reference evidence="5" key="1">
    <citation type="submission" date="2016-10" db="EMBL/GenBank/DDBJ databases">
        <authorList>
            <person name="Varghese N."/>
            <person name="Submissions S."/>
        </authorList>
    </citation>
    <scope>NUCLEOTIDE SEQUENCE [LARGE SCALE GENOMIC DNA]</scope>
    <source>
        <strain evidence="5">DSM 8344</strain>
    </source>
</reference>
<keyword evidence="5" id="KW-1185">Reference proteome</keyword>
<feature type="transmembrane region" description="Helical" evidence="3">
    <location>
        <begin position="129"/>
        <end position="148"/>
    </location>
</feature>
<feature type="transmembrane region" description="Helical" evidence="3">
    <location>
        <begin position="160"/>
        <end position="176"/>
    </location>
</feature>
<dbReference type="PROSITE" id="PS00379">
    <property type="entry name" value="CDP_ALCOHOL_P_TRANSF"/>
    <property type="match status" value="1"/>
</dbReference>
<proteinExistence type="inferred from homology"/>
<dbReference type="Proteomes" id="UP000198656">
    <property type="component" value="Unassembled WGS sequence"/>
</dbReference>
<accession>A0A1G8E779</accession>
<evidence type="ECO:0000256" key="1">
    <source>
        <dbReference type="ARBA" id="ARBA00022679"/>
    </source>
</evidence>
<dbReference type="GO" id="GO:0008654">
    <property type="term" value="P:phospholipid biosynthetic process"/>
    <property type="evidence" value="ECO:0007669"/>
    <property type="project" value="InterPro"/>
</dbReference>
<evidence type="ECO:0000313" key="4">
    <source>
        <dbReference type="EMBL" id="SDH65786.1"/>
    </source>
</evidence>
<dbReference type="OrthoDB" id="9777147at2"/>
<organism evidence="4 5">
    <name type="scientific">Desulfosporosinus hippei DSM 8344</name>
    <dbReference type="NCBI Taxonomy" id="1121419"/>
    <lineage>
        <taxon>Bacteria</taxon>
        <taxon>Bacillati</taxon>
        <taxon>Bacillota</taxon>
        <taxon>Clostridia</taxon>
        <taxon>Eubacteriales</taxon>
        <taxon>Desulfitobacteriaceae</taxon>
        <taxon>Desulfosporosinus</taxon>
    </lineage>
</organism>
<keyword evidence="3" id="KW-0812">Transmembrane</keyword>
<keyword evidence="3" id="KW-0472">Membrane</keyword>
<keyword evidence="1 2" id="KW-0808">Transferase</keyword>
<dbReference type="GO" id="GO:0016780">
    <property type="term" value="F:phosphotransferase activity, for other substituted phosphate groups"/>
    <property type="evidence" value="ECO:0007669"/>
    <property type="project" value="InterPro"/>
</dbReference>
<dbReference type="AlphaFoldDB" id="A0A1G8E779"/>
<keyword evidence="3" id="KW-1133">Transmembrane helix</keyword>
<dbReference type="Pfam" id="PF01066">
    <property type="entry name" value="CDP-OH_P_transf"/>
    <property type="match status" value="1"/>
</dbReference>
<dbReference type="EMBL" id="FNCP01000016">
    <property type="protein sequence ID" value="SDH65786.1"/>
    <property type="molecule type" value="Genomic_DNA"/>
</dbReference>
<dbReference type="Gene3D" id="1.20.120.1760">
    <property type="match status" value="1"/>
</dbReference>
<protein>
    <submittedName>
        <fullName evidence="4">CDP-diacylglycerol---serine O-phosphatidyltransferase</fullName>
    </submittedName>
</protein>
<evidence type="ECO:0000313" key="5">
    <source>
        <dbReference type="Proteomes" id="UP000198656"/>
    </source>
</evidence>
<feature type="transmembrane region" description="Helical" evidence="3">
    <location>
        <begin position="12"/>
        <end position="33"/>
    </location>
</feature>
<dbReference type="STRING" id="1121419.SAMN05443529_11674"/>
<dbReference type="RefSeq" id="WP_092334312.1">
    <property type="nucleotide sequence ID" value="NZ_FNCP01000016.1"/>
</dbReference>
<dbReference type="InterPro" id="IPR000462">
    <property type="entry name" value="CDP-OH_P_trans"/>
</dbReference>
<name>A0A1G8E779_9FIRM</name>